<dbReference type="GO" id="GO:0006351">
    <property type="term" value="P:DNA-templated transcription"/>
    <property type="evidence" value="ECO:0007669"/>
    <property type="project" value="TreeGrafter"/>
</dbReference>
<keyword evidence="3" id="KW-0238">DNA-binding</keyword>
<dbReference type="InterPro" id="IPR005119">
    <property type="entry name" value="LysR_subst-bd"/>
</dbReference>
<dbReference type="Pfam" id="PF03466">
    <property type="entry name" value="LysR_substrate"/>
    <property type="match status" value="1"/>
</dbReference>
<dbReference type="InterPro" id="IPR058163">
    <property type="entry name" value="LysR-type_TF_proteobact-type"/>
</dbReference>
<evidence type="ECO:0000256" key="1">
    <source>
        <dbReference type="ARBA" id="ARBA00009437"/>
    </source>
</evidence>
<accession>A0A853KZP3</accession>
<dbReference type="PANTHER" id="PTHR30537:SF74">
    <property type="entry name" value="HTH-TYPE TRANSCRIPTIONAL REGULATOR TRPI"/>
    <property type="match status" value="1"/>
</dbReference>
<dbReference type="Proteomes" id="UP000094009">
    <property type="component" value="Unassembled WGS sequence"/>
</dbReference>
<organism evidence="6 7">
    <name type="scientific">Thalassospira tepidiphila MCCC 1A03514</name>
    <dbReference type="NCBI Taxonomy" id="1177930"/>
    <lineage>
        <taxon>Bacteria</taxon>
        <taxon>Pseudomonadati</taxon>
        <taxon>Pseudomonadota</taxon>
        <taxon>Alphaproteobacteria</taxon>
        <taxon>Rhodospirillales</taxon>
        <taxon>Thalassospiraceae</taxon>
        <taxon>Thalassospira</taxon>
    </lineage>
</organism>
<dbReference type="GO" id="GO:0043565">
    <property type="term" value="F:sequence-specific DNA binding"/>
    <property type="evidence" value="ECO:0007669"/>
    <property type="project" value="TreeGrafter"/>
</dbReference>
<evidence type="ECO:0000256" key="4">
    <source>
        <dbReference type="ARBA" id="ARBA00023163"/>
    </source>
</evidence>
<comment type="caution">
    <text evidence="6">The sequence shown here is derived from an EMBL/GenBank/DDBJ whole genome shotgun (WGS) entry which is preliminary data.</text>
</comment>
<dbReference type="AlphaFoldDB" id="A0A853KZP3"/>
<dbReference type="EMBL" id="JPVZ01000003">
    <property type="protein sequence ID" value="OAZ10242.1"/>
    <property type="molecule type" value="Genomic_DNA"/>
</dbReference>
<dbReference type="Pfam" id="PF00126">
    <property type="entry name" value="HTH_1"/>
    <property type="match status" value="1"/>
</dbReference>
<evidence type="ECO:0000256" key="3">
    <source>
        <dbReference type="ARBA" id="ARBA00023125"/>
    </source>
</evidence>
<dbReference type="RefSeq" id="WP_064780612.1">
    <property type="nucleotide sequence ID" value="NZ_JPVZ01000003.1"/>
</dbReference>
<dbReference type="SUPFAM" id="SSF53850">
    <property type="entry name" value="Periplasmic binding protein-like II"/>
    <property type="match status" value="1"/>
</dbReference>
<dbReference type="PRINTS" id="PR00039">
    <property type="entry name" value="HTHLYSR"/>
</dbReference>
<name>A0A853KZP3_9PROT</name>
<reference evidence="6 7" key="1">
    <citation type="submission" date="2014-07" db="EMBL/GenBank/DDBJ databases">
        <title>Draft genome sequence of Thalassospira tepidiphila 1-1B.</title>
        <authorList>
            <person name="Lai Q."/>
            <person name="Shao Z."/>
        </authorList>
    </citation>
    <scope>NUCLEOTIDE SEQUENCE [LARGE SCALE GENOMIC DNA]</scope>
    <source>
        <strain evidence="6 7">MCCC 1A03514</strain>
    </source>
</reference>
<dbReference type="PROSITE" id="PS50931">
    <property type="entry name" value="HTH_LYSR"/>
    <property type="match status" value="1"/>
</dbReference>
<dbReference type="FunFam" id="1.10.10.10:FF:000038">
    <property type="entry name" value="Glycine cleavage system transcriptional activator"/>
    <property type="match status" value="1"/>
</dbReference>
<dbReference type="GO" id="GO:0003700">
    <property type="term" value="F:DNA-binding transcription factor activity"/>
    <property type="evidence" value="ECO:0007669"/>
    <property type="project" value="InterPro"/>
</dbReference>
<dbReference type="InterPro" id="IPR000847">
    <property type="entry name" value="LysR_HTH_N"/>
</dbReference>
<sequence length="302" mass="32996">MSLPPLATLRAFEAAARHQSFKNAASELGVTPTAISHQVRLLEETLGVRLFDRKPRQVVLTDVGQELYPVLRDGFAAFAKAVDRVRNRPVSRSITVSVIPSFAAKWLLPRLSGFQAEYPDINLRLHTSPEAVDLAGGVADAAIRYGFGPYPRLVAHKMFREQFVPLCSPALGLKKPEDLRNATLLHFDWLRPDDATPTWQRWGQVAGAADHLPSAGISFSDDSHAIQAAIAGQGVVLASPVMVCAEIDAGLLVMPFGPEIKGHCYHYVHTGRGDNLREVEAFGEWIRSEVASSALRTEQSGD</sequence>
<dbReference type="PANTHER" id="PTHR30537">
    <property type="entry name" value="HTH-TYPE TRANSCRIPTIONAL REGULATOR"/>
    <property type="match status" value="1"/>
</dbReference>
<dbReference type="SUPFAM" id="SSF46785">
    <property type="entry name" value="Winged helix' DNA-binding domain"/>
    <property type="match status" value="1"/>
</dbReference>
<comment type="similarity">
    <text evidence="1">Belongs to the LysR transcriptional regulatory family.</text>
</comment>
<dbReference type="NCBIfam" id="NF008352">
    <property type="entry name" value="PRK11139.1"/>
    <property type="match status" value="1"/>
</dbReference>
<dbReference type="CDD" id="cd08432">
    <property type="entry name" value="PBP2_GcdR_TrpI_HvrB_AmpR_like"/>
    <property type="match status" value="1"/>
</dbReference>
<keyword evidence="4" id="KW-0804">Transcription</keyword>
<evidence type="ECO:0000256" key="2">
    <source>
        <dbReference type="ARBA" id="ARBA00023015"/>
    </source>
</evidence>
<feature type="domain" description="HTH lysR-type" evidence="5">
    <location>
        <begin position="4"/>
        <end position="61"/>
    </location>
</feature>
<proteinExistence type="inferred from homology"/>
<gene>
    <name evidence="6" type="ORF">TH4_08310</name>
</gene>
<keyword evidence="2" id="KW-0805">Transcription regulation</keyword>
<evidence type="ECO:0000313" key="6">
    <source>
        <dbReference type="EMBL" id="OAZ10242.1"/>
    </source>
</evidence>
<dbReference type="InterPro" id="IPR036390">
    <property type="entry name" value="WH_DNA-bd_sf"/>
</dbReference>
<protein>
    <submittedName>
        <fullName evidence="6">LysR family transcriptional regulator</fullName>
    </submittedName>
</protein>
<evidence type="ECO:0000313" key="7">
    <source>
        <dbReference type="Proteomes" id="UP000094009"/>
    </source>
</evidence>
<dbReference type="InterPro" id="IPR036388">
    <property type="entry name" value="WH-like_DNA-bd_sf"/>
</dbReference>
<dbReference type="Gene3D" id="3.40.190.10">
    <property type="entry name" value="Periplasmic binding protein-like II"/>
    <property type="match status" value="2"/>
</dbReference>
<evidence type="ECO:0000259" key="5">
    <source>
        <dbReference type="PROSITE" id="PS50931"/>
    </source>
</evidence>
<dbReference type="Gene3D" id="1.10.10.10">
    <property type="entry name" value="Winged helix-like DNA-binding domain superfamily/Winged helix DNA-binding domain"/>
    <property type="match status" value="1"/>
</dbReference>